<evidence type="ECO:0008006" key="6">
    <source>
        <dbReference type="Google" id="ProtNLM"/>
    </source>
</evidence>
<proteinExistence type="predicted"/>
<evidence type="ECO:0000313" key="5">
    <source>
        <dbReference type="Proteomes" id="UP000310158"/>
    </source>
</evidence>
<sequence length="133" mass="14230">MVTPDDLVDDQEYSDIMDDIREEVGNYGAVEDLRIPRPVRRDRGRWAPSEGANVGDAQRVDEAAGVGRVYVKYADSIGAGAAMKALAGRAFAGRSIIATLLSEDSQTTPPLELIFAPQPVAPQPDAPPPLPES</sequence>
<name>A0A4V3XCD8_9AGAM</name>
<keyword evidence="1" id="KW-0507">mRNA processing</keyword>
<comment type="caution">
    <text evidence="4">The sequence shown here is derived from an EMBL/GenBank/DDBJ whole genome shotgun (WGS) entry which is preliminary data.</text>
</comment>
<evidence type="ECO:0000256" key="2">
    <source>
        <dbReference type="ARBA" id="ARBA00022884"/>
    </source>
</evidence>
<dbReference type="InterPro" id="IPR035979">
    <property type="entry name" value="RBD_domain_sf"/>
</dbReference>
<organism evidence="4 5">
    <name type="scientific">Bondarzewia mesenterica</name>
    <dbReference type="NCBI Taxonomy" id="1095465"/>
    <lineage>
        <taxon>Eukaryota</taxon>
        <taxon>Fungi</taxon>
        <taxon>Dikarya</taxon>
        <taxon>Basidiomycota</taxon>
        <taxon>Agaricomycotina</taxon>
        <taxon>Agaricomycetes</taxon>
        <taxon>Russulales</taxon>
        <taxon>Bondarzewiaceae</taxon>
        <taxon>Bondarzewia</taxon>
    </lineage>
</organism>
<dbReference type="GO" id="GO:0003723">
    <property type="term" value="F:RNA binding"/>
    <property type="evidence" value="ECO:0007669"/>
    <property type="project" value="UniProtKB-KW"/>
</dbReference>
<dbReference type="SUPFAM" id="SSF54928">
    <property type="entry name" value="RNA-binding domain, RBD"/>
    <property type="match status" value="1"/>
</dbReference>
<evidence type="ECO:0000313" key="4">
    <source>
        <dbReference type="EMBL" id="THH05493.1"/>
    </source>
</evidence>
<gene>
    <name evidence="4" type="ORF">EW146_g9888</name>
</gene>
<keyword evidence="3" id="KW-0508">mRNA splicing</keyword>
<protein>
    <recommendedName>
        <fullName evidence="6">RRM domain-containing protein</fullName>
    </recommendedName>
</protein>
<dbReference type="CDD" id="cd12232">
    <property type="entry name" value="RRM3_U2AF65"/>
    <property type="match status" value="1"/>
</dbReference>
<dbReference type="InterPro" id="IPR012677">
    <property type="entry name" value="Nucleotide-bd_a/b_plait_sf"/>
</dbReference>
<keyword evidence="5" id="KW-1185">Reference proteome</keyword>
<reference evidence="4 5" key="1">
    <citation type="submission" date="2019-02" db="EMBL/GenBank/DDBJ databases">
        <title>Genome sequencing of the rare red list fungi Bondarzewia mesenterica.</title>
        <authorList>
            <person name="Buettner E."/>
            <person name="Kellner H."/>
        </authorList>
    </citation>
    <scope>NUCLEOTIDE SEQUENCE [LARGE SCALE GENOMIC DNA]</scope>
    <source>
        <strain evidence="4 5">DSM 108281</strain>
    </source>
</reference>
<dbReference type="AlphaFoldDB" id="A0A4V3XCD8"/>
<dbReference type="PANTHER" id="PTHR23139">
    <property type="entry name" value="RNA-BINDING PROTEIN"/>
    <property type="match status" value="1"/>
</dbReference>
<dbReference type="Proteomes" id="UP000310158">
    <property type="component" value="Unassembled WGS sequence"/>
</dbReference>
<dbReference type="GO" id="GO:0006397">
    <property type="term" value="P:mRNA processing"/>
    <property type="evidence" value="ECO:0007669"/>
    <property type="project" value="UniProtKB-KW"/>
</dbReference>
<evidence type="ECO:0000256" key="3">
    <source>
        <dbReference type="ARBA" id="ARBA00023187"/>
    </source>
</evidence>
<dbReference type="EMBL" id="SGPL01001001">
    <property type="protein sequence ID" value="THH05493.1"/>
    <property type="molecule type" value="Genomic_DNA"/>
</dbReference>
<keyword evidence="2" id="KW-0694">RNA-binding</keyword>
<dbReference type="GO" id="GO:0008380">
    <property type="term" value="P:RNA splicing"/>
    <property type="evidence" value="ECO:0007669"/>
    <property type="project" value="UniProtKB-KW"/>
</dbReference>
<dbReference type="Gene3D" id="3.30.70.330">
    <property type="match status" value="1"/>
</dbReference>
<dbReference type="OrthoDB" id="10266058at2759"/>
<accession>A0A4V3XCD8</accession>
<evidence type="ECO:0000256" key="1">
    <source>
        <dbReference type="ARBA" id="ARBA00022664"/>
    </source>
</evidence>